<reference evidence="1" key="1">
    <citation type="submission" date="2023-06" db="EMBL/GenBank/DDBJ databases">
        <authorList>
            <consortium name="Lawrence Berkeley National Laboratory"/>
            <person name="Ahrendt S."/>
            <person name="Sahu N."/>
            <person name="Indic B."/>
            <person name="Wong-Bajracharya J."/>
            <person name="Merenyi Z."/>
            <person name="Ke H.-M."/>
            <person name="Monk M."/>
            <person name="Kocsube S."/>
            <person name="Drula E."/>
            <person name="Lipzen A."/>
            <person name="Balint B."/>
            <person name="Henrissat B."/>
            <person name="Andreopoulos B."/>
            <person name="Martin F.M."/>
            <person name="Harder C.B."/>
            <person name="Rigling D."/>
            <person name="Ford K.L."/>
            <person name="Foster G.D."/>
            <person name="Pangilinan J."/>
            <person name="Papanicolaou A."/>
            <person name="Barry K."/>
            <person name="LaButti K."/>
            <person name="Viragh M."/>
            <person name="Koriabine M."/>
            <person name="Yan M."/>
            <person name="Riley R."/>
            <person name="Champramary S."/>
            <person name="Plett K.L."/>
            <person name="Tsai I.J."/>
            <person name="Slot J."/>
            <person name="Sipos G."/>
            <person name="Plett J."/>
            <person name="Nagy L.G."/>
            <person name="Grigoriev I.V."/>
        </authorList>
    </citation>
    <scope>NUCLEOTIDE SEQUENCE</scope>
    <source>
        <strain evidence="1">CCBAS 213</strain>
    </source>
</reference>
<proteinExistence type="predicted"/>
<gene>
    <name evidence="1" type="ORF">EV420DRAFT_1650676</name>
</gene>
<name>A0AA39JET0_ARMTA</name>
<evidence type="ECO:0000313" key="1">
    <source>
        <dbReference type="EMBL" id="KAK0440004.1"/>
    </source>
</evidence>
<sequence length="267" mass="30112">MTYIPRAGTLALPEASTYGPFSSTREWLVAAANGKLSPTFSNPPDFDYEQAHEWQEAASTLHVLPENKSEVFKNYFPRLMIQVAASFSFGPHLLPQAIEDCILDSILKGQLYTDQLFNKDVAVGHITQTLNLLNTNLIFRSVSRLTCKDLRKIEHFGRETLLPGPILEAWMAMREKAIQVNKFDKFYATFGILSCSNYHAHTVAPRGPTMWRMRDSLLLFCRMSKAGLEISPRDLSALFPSSKQGMGFRYPCHSVTNSSSYSTFEVI</sequence>
<dbReference type="Proteomes" id="UP001175211">
    <property type="component" value="Unassembled WGS sequence"/>
</dbReference>
<comment type="caution">
    <text evidence="1">The sequence shown here is derived from an EMBL/GenBank/DDBJ whole genome shotgun (WGS) entry which is preliminary data.</text>
</comment>
<dbReference type="GeneID" id="85362035"/>
<organism evidence="1 2">
    <name type="scientific">Armillaria tabescens</name>
    <name type="common">Ringless honey mushroom</name>
    <name type="synonym">Agaricus tabescens</name>
    <dbReference type="NCBI Taxonomy" id="1929756"/>
    <lineage>
        <taxon>Eukaryota</taxon>
        <taxon>Fungi</taxon>
        <taxon>Dikarya</taxon>
        <taxon>Basidiomycota</taxon>
        <taxon>Agaricomycotina</taxon>
        <taxon>Agaricomycetes</taxon>
        <taxon>Agaricomycetidae</taxon>
        <taxon>Agaricales</taxon>
        <taxon>Marasmiineae</taxon>
        <taxon>Physalacriaceae</taxon>
        <taxon>Desarmillaria</taxon>
    </lineage>
</organism>
<accession>A0AA39JET0</accession>
<dbReference type="EMBL" id="JAUEPS010000080">
    <property type="protein sequence ID" value="KAK0440004.1"/>
    <property type="molecule type" value="Genomic_DNA"/>
</dbReference>
<evidence type="ECO:0000313" key="2">
    <source>
        <dbReference type="Proteomes" id="UP001175211"/>
    </source>
</evidence>
<dbReference type="AlphaFoldDB" id="A0AA39JET0"/>
<keyword evidence="2" id="KW-1185">Reference proteome</keyword>
<protein>
    <submittedName>
        <fullName evidence="1">Uncharacterized protein</fullName>
    </submittedName>
</protein>
<dbReference type="RefSeq" id="XP_060323453.1">
    <property type="nucleotide sequence ID" value="XM_060478487.1"/>
</dbReference>